<reference evidence="1" key="1">
    <citation type="submission" date="2023-10" db="EMBL/GenBank/DDBJ databases">
        <title>Genome assembly of Pristionchus species.</title>
        <authorList>
            <person name="Yoshida K."/>
            <person name="Sommer R.J."/>
        </authorList>
    </citation>
    <scope>NUCLEOTIDE SEQUENCE</scope>
    <source>
        <strain evidence="1">RS0144</strain>
    </source>
</reference>
<dbReference type="PANTHER" id="PTHR31362:SF0">
    <property type="entry name" value="EXOSTOSIN DOMAIN-CONTAINING PROTEIN-RELATED"/>
    <property type="match status" value="1"/>
</dbReference>
<protein>
    <recommendedName>
        <fullName evidence="3">Nucleotide-diphospho-sugar transferase domain-containing protein</fullName>
    </recommendedName>
</protein>
<dbReference type="EMBL" id="BTSX01000003">
    <property type="protein sequence ID" value="GMS90162.1"/>
    <property type="molecule type" value="Genomic_DNA"/>
</dbReference>
<dbReference type="AlphaFoldDB" id="A0AAV5T3K0"/>
<dbReference type="Pfam" id="PF03385">
    <property type="entry name" value="STELLO"/>
    <property type="match status" value="1"/>
</dbReference>
<dbReference type="Proteomes" id="UP001432027">
    <property type="component" value="Unassembled WGS sequence"/>
</dbReference>
<comment type="caution">
    <text evidence="1">The sequence shown here is derived from an EMBL/GenBank/DDBJ whole genome shotgun (WGS) entry which is preliminary data.</text>
</comment>
<organism evidence="1 2">
    <name type="scientific">Pristionchus entomophagus</name>
    <dbReference type="NCBI Taxonomy" id="358040"/>
    <lineage>
        <taxon>Eukaryota</taxon>
        <taxon>Metazoa</taxon>
        <taxon>Ecdysozoa</taxon>
        <taxon>Nematoda</taxon>
        <taxon>Chromadorea</taxon>
        <taxon>Rhabditida</taxon>
        <taxon>Rhabditina</taxon>
        <taxon>Diplogasteromorpha</taxon>
        <taxon>Diplogasteroidea</taxon>
        <taxon>Neodiplogasteridae</taxon>
        <taxon>Pristionchus</taxon>
    </lineage>
</organism>
<dbReference type="InterPro" id="IPR005049">
    <property type="entry name" value="STL-like"/>
</dbReference>
<evidence type="ECO:0000313" key="2">
    <source>
        <dbReference type="Proteomes" id="UP001432027"/>
    </source>
</evidence>
<name>A0AAV5T3K0_9BILA</name>
<gene>
    <name evidence="1" type="ORF">PENTCL1PPCAC_12337</name>
</gene>
<feature type="non-terminal residue" evidence="1">
    <location>
        <position position="579"/>
    </location>
</feature>
<feature type="non-terminal residue" evidence="1">
    <location>
        <position position="1"/>
    </location>
</feature>
<keyword evidence="2" id="KW-1185">Reference proteome</keyword>
<accession>A0AAV5T3K0</accession>
<dbReference type="PANTHER" id="PTHR31362">
    <property type="entry name" value="GLYCOSYLTRANSFERASE STELLO1-RELATED"/>
    <property type="match status" value="1"/>
</dbReference>
<sequence length="579" mass="66587">LDFLARSSMPSKRTSKWIVITSTRGPTDNVKRLASHPDWTLVVVGEENTPEERILPDVHHLSLVTQAAMGFDSLEGLPRSSYSRKNAGYLYSIANGANWIYDTDDDIEFHGKGLDQFEYVTERTRGLRFTTPDWSNTTIQESMFNPYRHFGRPEMWPRGFPIEHIKNHDHKDGSYRLCRVQQPPAVQQAIVQNEPEVDAIYRIFHSERSYGLEENFSEYAPPVILAPGTYAPLNSRNTLFSRSAFFCLFLPTTVSSRVADIWRGYFMQALLHAAGETVSFVPVNAIRQNKAKNVIKDFNDEMYIFDKAGEIVQFIDEWMCKEASMEKCMIELAEKFAERGFWNDEDAKLVKHWVYDLQKIGYVFPALRKGSQSDYLIGEDKDVLSNCRRAHLSLVHDLSLNKTEPAVNRAVQKINNFGDLKDWCNQSSSEKSKNWLFPAPDQLAEATAKNKTLTDNYQTVAIISNNYQWSMGMGMLQRMYEANFAMLIFCGHYPKQGKYSEKKAFPDGMAGGDWSYPNLKRPINYIDLSNEEVQNGFFMYYCLTKVEEMNIQNVKGYVIFSDDATFNFWNPLNLDLLQG</sequence>
<evidence type="ECO:0008006" key="3">
    <source>
        <dbReference type="Google" id="ProtNLM"/>
    </source>
</evidence>
<evidence type="ECO:0000313" key="1">
    <source>
        <dbReference type="EMBL" id="GMS90162.1"/>
    </source>
</evidence>
<proteinExistence type="predicted"/>